<evidence type="ECO:0000313" key="1">
    <source>
        <dbReference type="EMBL" id="KAK2944338.1"/>
    </source>
</evidence>
<sequence>MISKLISIDPSSSSSSYYVFQSSNSHSKSPVRPSTIPTLPSFLDVDIGRYYPSDDEIRNCFAKISAFLRDRSHLTCDILERIVLIFSQIHQRLCTNHLRLPKPRFFLPVNRRNGLTFNLGTAWHVLLSIRDPPLTTAVFNIMLAEWPYLSSDSGFDLLKRGIIPSIFSALDMPTLLSTPLSHPLHESFFFVLAKLLVTHFISFPWYNPEGPRPDPRFLDRNLFTPLRPFLVAHLKNPTTFSSSISQIRQRHRFDSYFYMSDENIMEDVIEYFPVLFFLRISVYNACYTDLLITFISDVMQQVREERRNEGFVEDGPVPLFVTTPLHSAMTPSDLVPLLDSANVFLQSRPTPSPSQVVDFVIFIVTFQHHFCTLHSNIRTHIEAGTDLFSSMAKLFVLSSVSSSCDVRMVTTHLFDSVFPYNVWNLDNLAKNGFVAELVDTAHQLGIPHSEHKHRFHDFICWIVHRFVHHMPKRPSFEYPDSKNEQLLEALRTRVLESVFVPARPSLVHQARSSYELLHLSYLETPFDHPATTYFFEGVWEDVRREAIELVCGDDITDVPAFLKMNVFWAPSTEDADIALSSLSSFILAHPSPPQPVLSSIHLLLKSLGIDPADVGNVSDSDPHRFWIIPNSKFVQTAASSLPPLLLSPNSFIRDAASLVVKRIITHDNHIFVRDFTEADFIVNILKHFHSQSELLKDNEDEEQKRNAIALFHRTVLLYIPHCLHCRSLPVTPVTHTCRAYGTSC</sequence>
<organism evidence="1 2">
    <name type="scientific">Blattamonas nauphoetae</name>
    <dbReference type="NCBI Taxonomy" id="2049346"/>
    <lineage>
        <taxon>Eukaryota</taxon>
        <taxon>Metamonada</taxon>
        <taxon>Preaxostyla</taxon>
        <taxon>Oxymonadida</taxon>
        <taxon>Blattamonas</taxon>
    </lineage>
</organism>
<reference evidence="1 2" key="1">
    <citation type="journal article" date="2022" name="bioRxiv">
        <title>Genomics of Preaxostyla Flagellates Illuminates Evolutionary Transitions and the Path Towards Mitochondrial Loss.</title>
        <authorList>
            <person name="Novak L.V.F."/>
            <person name="Treitli S.C."/>
            <person name="Pyrih J."/>
            <person name="Halakuc P."/>
            <person name="Pipaliya S.V."/>
            <person name="Vacek V."/>
            <person name="Brzon O."/>
            <person name="Soukal P."/>
            <person name="Eme L."/>
            <person name="Dacks J.B."/>
            <person name="Karnkowska A."/>
            <person name="Elias M."/>
            <person name="Hampl V."/>
        </authorList>
    </citation>
    <scope>NUCLEOTIDE SEQUENCE [LARGE SCALE GENOMIC DNA]</scope>
    <source>
        <strain evidence="1">NAU3</strain>
        <tissue evidence="1">Gut</tissue>
    </source>
</reference>
<protein>
    <submittedName>
        <fullName evidence="1">Uncharacterized protein</fullName>
    </submittedName>
</protein>
<name>A0ABQ9WYD9_9EUKA</name>
<gene>
    <name evidence="1" type="ORF">BLNAU_20732</name>
</gene>
<dbReference type="Proteomes" id="UP001281761">
    <property type="component" value="Unassembled WGS sequence"/>
</dbReference>
<accession>A0ABQ9WYD9</accession>
<comment type="caution">
    <text evidence="1">The sequence shown here is derived from an EMBL/GenBank/DDBJ whole genome shotgun (WGS) entry which is preliminary data.</text>
</comment>
<dbReference type="EMBL" id="JARBJD010000303">
    <property type="protein sequence ID" value="KAK2944338.1"/>
    <property type="molecule type" value="Genomic_DNA"/>
</dbReference>
<keyword evidence="2" id="KW-1185">Reference proteome</keyword>
<proteinExistence type="predicted"/>
<evidence type="ECO:0000313" key="2">
    <source>
        <dbReference type="Proteomes" id="UP001281761"/>
    </source>
</evidence>